<dbReference type="Gene3D" id="4.10.60.10">
    <property type="entry name" value="Zinc finger, CCHC-type"/>
    <property type="match status" value="1"/>
</dbReference>
<dbReference type="PROSITE" id="PS50158">
    <property type="entry name" value="ZF_CCHC"/>
    <property type="match status" value="1"/>
</dbReference>
<organism evidence="3 4">
    <name type="scientific">Araneus ventricosus</name>
    <name type="common">Orbweaver spider</name>
    <name type="synonym">Epeira ventricosa</name>
    <dbReference type="NCBI Taxonomy" id="182803"/>
    <lineage>
        <taxon>Eukaryota</taxon>
        <taxon>Metazoa</taxon>
        <taxon>Ecdysozoa</taxon>
        <taxon>Arthropoda</taxon>
        <taxon>Chelicerata</taxon>
        <taxon>Arachnida</taxon>
        <taxon>Araneae</taxon>
        <taxon>Araneomorphae</taxon>
        <taxon>Entelegynae</taxon>
        <taxon>Araneoidea</taxon>
        <taxon>Araneidae</taxon>
        <taxon>Araneus</taxon>
    </lineage>
</organism>
<evidence type="ECO:0000259" key="2">
    <source>
        <dbReference type="PROSITE" id="PS50158"/>
    </source>
</evidence>
<keyword evidence="4" id="KW-1185">Reference proteome</keyword>
<dbReference type="InterPro" id="IPR036875">
    <property type="entry name" value="Znf_CCHC_sf"/>
</dbReference>
<dbReference type="GO" id="GO:0003676">
    <property type="term" value="F:nucleic acid binding"/>
    <property type="evidence" value="ECO:0007669"/>
    <property type="project" value="InterPro"/>
</dbReference>
<dbReference type="SMART" id="SM00343">
    <property type="entry name" value="ZnF_C2HC"/>
    <property type="match status" value="1"/>
</dbReference>
<dbReference type="AlphaFoldDB" id="A0A4Y2H3Z3"/>
<accession>A0A4Y2H3Z3</accession>
<dbReference type="Pfam" id="PF00098">
    <property type="entry name" value="zf-CCHC"/>
    <property type="match status" value="1"/>
</dbReference>
<comment type="caution">
    <text evidence="3">The sequence shown here is derived from an EMBL/GenBank/DDBJ whole genome shotgun (WGS) entry which is preliminary data.</text>
</comment>
<proteinExistence type="predicted"/>
<dbReference type="InterPro" id="IPR001878">
    <property type="entry name" value="Znf_CCHC"/>
</dbReference>
<dbReference type="InterPro" id="IPR054722">
    <property type="entry name" value="PolX-like_BBD"/>
</dbReference>
<dbReference type="EMBL" id="BGPR01001720">
    <property type="protein sequence ID" value="GBM60363.1"/>
    <property type="molecule type" value="Genomic_DNA"/>
</dbReference>
<dbReference type="GO" id="GO:0008270">
    <property type="term" value="F:zinc ion binding"/>
    <property type="evidence" value="ECO:0007669"/>
    <property type="project" value="UniProtKB-KW"/>
</dbReference>
<dbReference type="Proteomes" id="UP000499080">
    <property type="component" value="Unassembled WGS sequence"/>
</dbReference>
<keyword evidence="1" id="KW-0863">Zinc-finger</keyword>
<reference evidence="3 4" key="1">
    <citation type="journal article" date="2019" name="Sci. Rep.">
        <title>Orb-weaving spider Araneus ventricosus genome elucidates the spidroin gene catalogue.</title>
        <authorList>
            <person name="Kono N."/>
            <person name="Nakamura H."/>
            <person name="Ohtoshi R."/>
            <person name="Moran D.A.P."/>
            <person name="Shinohara A."/>
            <person name="Yoshida Y."/>
            <person name="Fujiwara M."/>
            <person name="Mori M."/>
            <person name="Tomita M."/>
            <person name="Arakawa K."/>
        </authorList>
    </citation>
    <scope>NUCLEOTIDE SEQUENCE [LARGE SCALE GENOMIC DNA]</scope>
</reference>
<evidence type="ECO:0000256" key="1">
    <source>
        <dbReference type="PROSITE-ProRule" id="PRU00047"/>
    </source>
</evidence>
<evidence type="ECO:0000313" key="3">
    <source>
        <dbReference type="EMBL" id="GBM60363.1"/>
    </source>
</evidence>
<name>A0A4Y2H3Z3_ARAVE</name>
<keyword evidence="1" id="KW-0862">Zinc</keyword>
<sequence>MRVGTSRMRMIPEVEHISLQLVVSRLLNAEELLKDWRVSDTKAPRSKLSKDFAFLTNLRTVVCFKCNKKGHIARFCDKTVVCHHCGKLCHKERNYRKLTCKKPSFKEEEAAAVSVVVGEREVKKFIVDSGATSHMCSQREWFEELKPSSGTVSCAAKSNLLEVAGTGVIRGRLKN</sequence>
<gene>
    <name evidence="3" type="ORF">AVEN_79956_1</name>
</gene>
<keyword evidence="1" id="KW-0479">Metal-binding</keyword>
<dbReference type="SUPFAM" id="SSF57756">
    <property type="entry name" value="Retrovirus zinc finger-like domains"/>
    <property type="match status" value="1"/>
</dbReference>
<dbReference type="Pfam" id="PF22936">
    <property type="entry name" value="Pol_BBD"/>
    <property type="match status" value="1"/>
</dbReference>
<feature type="domain" description="CCHC-type" evidence="2">
    <location>
        <begin position="63"/>
        <end position="78"/>
    </location>
</feature>
<evidence type="ECO:0000313" key="4">
    <source>
        <dbReference type="Proteomes" id="UP000499080"/>
    </source>
</evidence>
<protein>
    <recommendedName>
        <fullName evidence="2">CCHC-type domain-containing protein</fullName>
    </recommendedName>
</protein>